<gene>
    <name evidence="8" type="ORF">NT03LS_2032</name>
</gene>
<comment type="caution">
    <text evidence="8">The sequence shown here is derived from an EMBL/GenBank/DDBJ whole genome shotgun (WGS) entry which is preliminary data.</text>
</comment>
<keyword evidence="2" id="KW-0813">Transport</keyword>
<dbReference type="HOGENOM" id="CLU_2660383_0_0_9"/>
<dbReference type="GO" id="GO:0005886">
    <property type="term" value="C:plasma membrane"/>
    <property type="evidence" value="ECO:0007669"/>
    <property type="project" value="UniProtKB-SubCell"/>
</dbReference>
<sequence>LQNFVSQLAPEDKRAMYFSAAGLRYTLGKVIAPLAITLAALIGYTSTFVIIGILALISGFIYFYMYAEFEKQRQA</sequence>
<keyword evidence="3 6" id="KW-0812">Transmembrane</keyword>
<evidence type="ECO:0000256" key="6">
    <source>
        <dbReference type="SAM" id="Phobius"/>
    </source>
</evidence>
<dbReference type="PATRIC" id="fig|702453.3.peg.1676"/>
<keyword evidence="5 6" id="KW-0472">Membrane</keyword>
<organism evidence="8">
    <name type="scientific">Listeria seeligeri FSL N1-067</name>
    <dbReference type="NCBI Taxonomy" id="702453"/>
    <lineage>
        <taxon>Bacteria</taxon>
        <taxon>Bacillati</taxon>
        <taxon>Bacillota</taxon>
        <taxon>Bacilli</taxon>
        <taxon>Bacillales</taxon>
        <taxon>Listeriaceae</taxon>
        <taxon>Listeria</taxon>
    </lineage>
</organism>
<name>E3ZRB1_LISSE</name>
<dbReference type="InterPro" id="IPR011701">
    <property type="entry name" value="MFS"/>
</dbReference>
<evidence type="ECO:0000256" key="4">
    <source>
        <dbReference type="ARBA" id="ARBA00022989"/>
    </source>
</evidence>
<feature type="domain" description="Major facilitator superfamily (MFS) profile" evidence="7">
    <location>
        <begin position="1"/>
        <end position="75"/>
    </location>
</feature>
<reference evidence="8" key="1">
    <citation type="journal article" date="2010" name="Microbiol. Resour. Announc.">
        <title>Comparative genomics of the bacterial genus Listeria: Genome evolution is characterized by limited gene acquisition and limited gene loss.</title>
        <authorList>
            <person name="den Bakker H.C."/>
            <person name="Cummings C.A."/>
            <person name="Ferreira V."/>
            <person name="Vatta P."/>
            <person name="Orsi R.H."/>
            <person name="Degoricija L."/>
            <person name="Barker M."/>
            <person name="Petrauskene O."/>
            <person name="Furtado M.R."/>
            <person name="Wiedmann M."/>
        </authorList>
    </citation>
    <scope>NUCLEOTIDE SEQUENCE [LARGE SCALE GENOMIC DNA]</scope>
    <source>
        <strain evidence="8">FSL N1-067</strain>
    </source>
</reference>
<feature type="transmembrane region" description="Helical" evidence="6">
    <location>
        <begin position="21"/>
        <end position="42"/>
    </location>
</feature>
<feature type="transmembrane region" description="Helical" evidence="6">
    <location>
        <begin position="48"/>
        <end position="67"/>
    </location>
</feature>
<dbReference type="Gene3D" id="1.20.1250.20">
    <property type="entry name" value="MFS general substrate transporter like domains"/>
    <property type="match status" value="1"/>
</dbReference>
<dbReference type="InterPro" id="IPR020846">
    <property type="entry name" value="MFS_dom"/>
</dbReference>
<dbReference type="AlphaFoldDB" id="E3ZRB1"/>
<evidence type="ECO:0000256" key="2">
    <source>
        <dbReference type="ARBA" id="ARBA00022448"/>
    </source>
</evidence>
<evidence type="ECO:0000256" key="3">
    <source>
        <dbReference type="ARBA" id="ARBA00022692"/>
    </source>
</evidence>
<protein>
    <submittedName>
        <fullName evidence="8">MFS transporter</fullName>
    </submittedName>
</protein>
<proteinExistence type="predicted"/>
<evidence type="ECO:0000256" key="5">
    <source>
        <dbReference type="ARBA" id="ARBA00023136"/>
    </source>
</evidence>
<dbReference type="SUPFAM" id="SSF103473">
    <property type="entry name" value="MFS general substrate transporter"/>
    <property type="match status" value="1"/>
</dbReference>
<evidence type="ECO:0000256" key="1">
    <source>
        <dbReference type="ARBA" id="ARBA00004651"/>
    </source>
</evidence>
<dbReference type="EMBL" id="ADXJ01000737">
    <property type="protein sequence ID" value="EFR99833.1"/>
    <property type="molecule type" value="Genomic_DNA"/>
</dbReference>
<dbReference type="InterPro" id="IPR036259">
    <property type="entry name" value="MFS_trans_sf"/>
</dbReference>
<accession>E3ZRB1</accession>
<dbReference type="Pfam" id="PF07690">
    <property type="entry name" value="MFS_1"/>
    <property type="match status" value="1"/>
</dbReference>
<dbReference type="Proteomes" id="UP000004302">
    <property type="component" value="Chromosome"/>
</dbReference>
<dbReference type="PROSITE" id="PS50850">
    <property type="entry name" value="MFS"/>
    <property type="match status" value="1"/>
</dbReference>
<dbReference type="RefSeq" id="WP_003748219.1">
    <property type="nucleotide sequence ID" value="NZ_CM001051.1"/>
</dbReference>
<feature type="non-terminal residue" evidence="8">
    <location>
        <position position="1"/>
    </location>
</feature>
<dbReference type="GO" id="GO:0022857">
    <property type="term" value="F:transmembrane transporter activity"/>
    <property type="evidence" value="ECO:0007669"/>
    <property type="project" value="InterPro"/>
</dbReference>
<evidence type="ECO:0000313" key="8">
    <source>
        <dbReference type="EMBL" id="EFR99833.1"/>
    </source>
</evidence>
<evidence type="ECO:0000259" key="7">
    <source>
        <dbReference type="PROSITE" id="PS50850"/>
    </source>
</evidence>
<keyword evidence="4 6" id="KW-1133">Transmembrane helix</keyword>
<comment type="subcellular location">
    <subcellularLocation>
        <location evidence="1">Cell membrane</location>
        <topology evidence="1">Multi-pass membrane protein</topology>
    </subcellularLocation>
</comment>